<dbReference type="Proteomes" id="UP001500466">
    <property type="component" value="Unassembled WGS sequence"/>
</dbReference>
<dbReference type="EMBL" id="BAABHS010000069">
    <property type="protein sequence ID" value="GAA4997514.1"/>
    <property type="molecule type" value="Genomic_DNA"/>
</dbReference>
<evidence type="ECO:0000313" key="1">
    <source>
        <dbReference type="EMBL" id="GAA4997514.1"/>
    </source>
</evidence>
<dbReference type="RefSeq" id="WP_345681147.1">
    <property type="nucleotide sequence ID" value="NZ_BAABHS010000069.1"/>
</dbReference>
<proteinExistence type="predicted"/>
<sequence length="97" mass="10375">MPDKGPERSHAEDGNAWHDARQAVMELRDILIAAGMETEFKFLTADVNAFGRGIVSLGRVSPETARRLARLLRAARLAMGDEAFAGGGLEGGEEHAG</sequence>
<keyword evidence="2" id="KW-1185">Reference proteome</keyword>
<evidence type="ECO:0000313" key="2">
    <source>
        <dbReference type="Proteomes" id="UP001500466"/>
    </source>
</evidence>
<reference evidence="2" key="1">
    <citation type="journal article" date="2019" name="Int. J. Syst. Evol. Microbiol.">
        <title>The Global Catalogue of Microorganisms (GCM) 10K type strain sequencing project: providing services to taxonomists for standard genome sequencing and annotation.</title>
        <authorList>
            <consortium name="The Broad Institute Genomics Platform"/>
            <consortium name="The Broad Institute Genome Sequencing Center for Infectious Disease"/>
            <person name="Wu L."/>
            <person name="Ma J."/>
        </authorList>
    </citation>
    <scope>NUCLEOTIDE SEQUENCE [LARGE SCALE GENOMIC DNA]</scope>
    <source>
        <strain evidence="2">JCM 17986</strain>
    </source>
</reference>
<protein>
    <submittedName>
        <fullName evidence="1">Uncharacterized protein</fullName>
    </submittedName>
</protein>
<gene>
    <name evidence="1" type="ORF">GCM10023205_83680</name>
</gene>
<organism evidence="1 2">
    <name type="scientific">Yinghuangia aomiensis</name>
    <dbReference type="NCBI Taxonomy" id="676205"/>
    <lineage>
        <taxon>Bacteria</taxon>
        <taxon>Bacillati</taxon>
        <taxon>Actinomycetota</taxon>
        <taxon>Actinomycetes</taxon>
        <taxon>Kitasatosporales</taxon>
        <taxon>Streptomycetaceae</taxon>
        <taxon>Yinghuangia</taxon>
    </lineage>
</organism>
<comment type="caution">
    <text evidence="1">The sequence shown here is derived from an EMBL/GenBank/DDBJ whole genome shotgun (WGS) entry which is preliminary data.</text>
</comment>
<name>A0ABP9IGN3_9ACTN</name>
<accession>A0ABP9IGN3</accession>